<keyword evidence="5" id="KW-1185">Reference proteome</keyword>
<dbReference type="Proteomes" id="UP000240957">
    <property type="component" value="Unassembled WGS sequence"/>
</dbReference>
<evidence type="ECO:0000256" key="1">
    <source>
        <dbReference type="SAM" id="Phobius"/>
    </source>
</evidence>
<dbReference type="Proteomes" id="UP001595455">
    <property type="component" value="Unassembled WGS sequence"/>
</dbReference>
<dbReference type="NCBIfam" id="TIGR03940">
    <property type="entry name" value="PGA_PgaD"/>
    <property type="match status" value="1"/>
</dbReference>
<reference evidence="3 4" key="2">
    <citation type="submission" date="2018-08" db="EMBL/GenBank/DDBJ databases">
        <title>The draft genome of Acinetobacter sichuanensis strain WCHAc060041.</title>
        <authorList>
            <person name="Qin J."/>
            <person name="Feng Y."/>
            <person name="Zong Z."/>
        </authorList>
    </citation>
    <scope>NUCLEOTIDE SEQUENCE [LARGE SCALE GENOMIC DNA]</scope>
    <source>
        <strain evidence="3 4">WCHAc060041</strain>
    </source>
</reference>
<evidence type="ECO:0000313" key="2">
    <source>
        <dbReference type="EMBL" id="MFC2997907.1"/>
    </source>
</evidence>
<gene>
    <name evidence="3" type="primary">pgaD</name>
    <name evidence="2" type="ORF">ACFODO_22175</name>
    <name evidence="3" type="ORF">C9E89_006080</name>
</gene>
<dbReference type="OrthoDB" id="6717122at2"/>
<reference evidence="2" key="1">
    <citation type="journal article" date="2014" name="Int. J. Syst. Evol. Microbiol.">
        <title>Complete genome of a new Firmicutes species belonging to the dominant human colonic microbiota ('Ruminococcus bicirculans') reveals two chromosomes and a selective capacity to utilize plant glucans.</title>
        <authorList>
            <consortium name="NISC Comparative Sequencing Program"/>
            <person name="Wegmann U."/>
            <person name="Louis P."/>
            <person name="Goesmann A."/>
            <person name="Henrissat B."/>
            <person name="Duncan S.H."/>
            <person name="Flint H.J."/>
        </authorList>
    </citation>
    <scope>NUCLEOTIDE SEQUENCE</scope>
    <source>
        <strain evidence="2">KCTC 62575</strain>
    </source>
</reference>
<dbReference type="Pfam" id="PF13994">
    <property type="entry name" value="PgaD"/>
    <property type="match status" value="1"/>
</dbReference>
<feature type="transmembrane region" description="Helical" evidence="1">
    <location>
        <begin position="38"/>
        <end position="60"/>
    </location>
</feature>
<dbReference type="InterPro" id="IPR023829">
    <property type="entry name" value="PGA_PgaD"/>
</dbReference>
<evidence type="ECO:0000313" key="4">
    <source>
        <dbReference type="Proteomes" id="UP000240957"/>
    </source>
</evidence>
<evidence type="ECO:0000313" key="5">
    <source>
        <dbReference type="Proteomes" id="UP001595455"/>
    </source>
</evidence>
<proteinExistence type="predicted"/>
<reference evidence="2" key="4">
    <citation type="submission" date="2024-09" db="EMBL/GenBank/DDBJ databases">
        <authorList>
            <person name="Sun Q."/>
            <person name="Mori K."/>
        </authorList>
    </citation>
    <scope>NUCLEOTIDE SEQUENCE</scope>
    <source>
        <strain evidence="2">KCTC 62575</strain>
    </source>
</reference>
<sequence length="159" mass="18705">MNKIHSNIVTNPAQLDIPQYIDQPQYVKNKATNYTIQALGWLVWTLFILPLLSLILWLYQGRLIQSYIFAEQMNVQMYNFAWLALIVVVCCASLLLWASYNWLRYRKRDNPKVLNVSQSILAQDFLITTDELSRIQKSKSIVLHYNEEGILYNYELKKA</sequence>
<dbReference type="EMBL" id="JBHRSF010000160">
    <property type="protein sequence ID" value="MFC2997907.1"/>
    <property type="molecule type" value="Genomic_DNA"/>
</dbReference>
<protein>
    <submittedName>
        <fullName evidence="3">Poly-beta-1,6-N-acetyl-D-glucosamine biosynthesis protein PgaD</fullName>
    </submittedName>
</protein>
<dbReference type="RefSeq" id="WP_107007370.1">
    <property type="nucleotide sequence ID" value="NZ_JBHRSF010000160.1"/>
</dbReference>
<name>A0A371YSP8_9GAMM</name>
<organism evidence="3 4">
    <name type="scientific">Acinetobacter sichuanensis</name>
    <dbReference type="NCBI Taxonomy" id="2136183"/>
    <lineage>
        <taxon>Bacteria</taxon>
        <taxon>Pseudomonadati</taxon>
        <taxon>Pseudomonadota</taxon>
        <taxon>Gammaproteobacteria</taxon>
        <taxon>Moraxellales</taxon>
        <taxon>Moraxellaceae</taxon>
        <taxon>Acinetobacter</taxon>
    </lineage>
</organism>
<evidence type="ECO:0000313" key="3">
    <source>
        <dbReference type="EMBL" id="RFC84493.1"/>
    </source>
</evidence>
<feature type="transmembrane region" description="Helical" evidence="1">
    <location>
        <begin position="80"/>
        <end position="103"/>
    </location>
</feature>
<keyword evidence="1" id="KW-1133">Transmembrane helix</keyword>
<comment type="caution">
    <text evidence="3">The sequence shown here is derived from an EMBL/GenBank/DDBJ whole genome shotgun (WGS) entry which is preliminary data.</text>
</comment>
<accession>A0A371YSP8</accession>
<keyword evidence="1" id="KW-0812">Transmembrane</keyword>
<keyword evidence="1" id="KW-0472">Membrane</keyword>
<dbReference type="GO" id="GO:0043709">
    <property type="term" value="P:cell adhesion involved in single-species biofilm formation"/>
    <property type="evidence" value="ECO:0007669"/>
    <property type="project" value="InterPro"/>
</dbReference>
<reference evidence="5" key="3">
    <citation type="journal article" date="2019" name="Int. J. Syst. Evol. Microbiol.">
        <title>The Global Catalogue of Microorganisms (GCM) 10K type strain sequencing project: providing services to taxonomists for standard genome sequencing and annotation.</title>
        <authorList>
            <consortium name="The Broad Institute Genomics Platform"/>
            <consortium name="The Broad Institute Genome Sequencing Center for Infectious Disease"/>
            <person name="Wu L."/>
            <person name="Ma J."/>
        </authorList>
    </citation>
    <scope>NUCLEOTIDE SEQUENCE [LARGE SCALE GENOMIC DNA]</scope>
    <source>
        <strain evidence="5">KCTC 62575</strain>
    </source>
</reference>
<dbReference type="EMBL" id="PYIX02000006">
    <property type="protein sequence ID" value="RFC84493.1"/>
    <property type="molecule type" value="Genomic_DNA"/>
</dbReference>
<dbReference type="AlphaFoldDB" id="A0A371YSP8"/>